<keyword evidence="1" id="KW-0808">Transferase</keyword>
<accession>A0A2T3ND29</accession>
<proteinExistence type="predicted"/>
<reference evidence="1 2" key="1">
    <citation type="submission" date="2018-03" db="EMBL/GenBank/DDBJ databases">
        <title>Whole genome sequencing of Histamine producing bacteria.</title>
        <authorList>
            <person name="Butler K."/>
        </authorList>
    </citation>
    <scope>NUCLEOTIDE SEQUENCE [LARGE SCALE GENOMIC DNA]</scope>
    <source>
        <strain evidence="1 2">DSM 19138</strain>
    </source>
</reference>
<dbReference type="RefSeq" id="WP_107299076.1">
    <property type="nucleotide sequence ID" value="NZ_PYMB01000006.1"/>
</dbReference>
<organism evidence="1 2">
    <name type="scientific">Photobacterium rosenbergii</name>
    <dbReference type="NCBI Taxonomy" id="294936"/>
    <lineage>
        <taxon>Bacteria</taxon>
        <taxon>Pseudomonadati</taxon>
        <taxon>Pseudomonadota</taxon>
        <taxon>Gammaproteobacteria</taxon>
        <taxon>Vibrionales</taxon>
        <taxon>Vibrionaceae</taxon>
        <taxon>Photobacterium</taxon>
    </lineage>
</organism>
<evidence type="ECO:0000313" key="1">
    <source>
        <dbReference type="EMBL" id="PSW11958.1"/>
    </source>
</evidence>
<dbReference type="Proteomes" id="UP000241346">
    <property type="component" value="Unassembled WGS sequence"/>
</dbReference>
<dbReference type="AlphaFoldDB" id="A0A2T3ND29"/>
<sequence>MEFLVFGEDWGRHPSSSQHLLQEIGEHYEVHWVNSIGLRQPSLNFKDLLRIGEKLMAAGKADTSCQPAQESPEATSMTKPTSIIKPLVWPMAQHPLARQLNSLLLKRQVSAKHSQRVVWAALPSAVDYLDICDSDLVIYYCGDDFSALAGVDHQLAADAERRLVARADIIFACSHALHAKFPADKTVLLPHGVHLSQFANATTCPVDIAPDKPSIGFYGSLNNWLDQSLIVRLAKARPNINFYFIGREDSDIASLRQHPNITLLPAKPHHQLPQYLQHWTMAILPFVDNEQIRACNPLKMREYLAAGCPVISSPFPATAPYRDLITTASSEAEWLATIDHYCQWTPQQRSNHAELAYLAVSNESWSFRATQAIDVIKQKLAI</sequence>
<dbReference type="PANTHER" id="PTHR12526">
    <property type="entry name" value="GLYCOSYLTRANSFERASE"/>
    <property type="match status" value="1"/>
</dbReference>
<name>A0A2T3ND29_9GAMM</name>
<gene>
    <name evidence="1" type="ORF">C9J01_15680</name>
</gene>
<protein>
    <submittedName>
        <fullName evidence="1">Glycosyltransferase family 1 protein</fullName>
    </submittedName>
</protein>
<dbReference type="OrthoDB" id="9769600at2"/>
<evidence type="ECO:0000313" key="2">
    <source>
        <dbReference type="Proteomes" id="UP000241346"/>
    </source>
</evidence>
<dbReference type="Gene3D" id="3.40.50.11010">
    <property type="match status" value="1"/>
</dbReference>
<dbReference type="SUPFAM" id="SSF53756">
    <property type="entry name" value="UDP-Glycosyltransferase/glycogen phosphorylase"/>
    <property type="match status" value="1"/>
</dbReference>
<dbReference type="Pfam" id="PF13692">
    <property type="entry name" value="Glyco_trans_1_4"/>
    <property type="match status" value="1"/>
</dbReference>
<dbReference type="EMBL" id="PYMB01000006">
    <property type="protein sequence ID" value="PSW11958.1"/>
    <property type="molecule type" value="Genomic_DNA"/>
</dbReference>
<dbReference type="GO" id="GO:0016740">
    <property type="term" value="F:transferase activity"/>
    <property type="evidence" value="ECO:0007669"/>
    <property type="project" value="UniProtKB-KW"/>
</dbReference>
<dbReference type="Gene3D" id="3.40.50.2000">
    <property type="entry name" value="Glycogen Phosphorylase B"/>
    <property type="match status" value="1"/>
</dbReference>
<comment type="caution">
    <text evidence="1">The sequence shown here is derived from an EMBL/GenBank/DDBJ whole genome shotgun (WGS) entry which is preliminary data.</text>
</comment>
<dbReference type="PANTHER" id="PTHR12526:SF630">
    <property type="entry name" value="GLYCOSYLTRANSFERASE"/>
    <property type="match status" value="1"/>
</dbReference>